<comment type="caution">
    <text evidence="2">The sequence shown here is derived from an EMBL/GenBank/DDBJ whole genome shotgun (WGS) entry which is preliminary data.</text>
</comment>
<evidence type="ECO:0000313" key="3">
    <source>
        <dbReference type="Proteomes" id="UP000193942"/>
    </source>
</evidence>
<dbReference type="EMBL" id="ADIZ01000017">
    <property type="protein sequence ID" value="OSK94383.1"/>
    <property type="molecule type" value="Genomic_DNA"/>
</dbReference>
<proteinExistence type="predicted"/>
<gene>
    <name evidence="2" type="ORF">ECXG_03248</name>
</gene>
<name>A0A1X3J119_ECOLX</name>
<protein>
    <submittedName>
        <fullName evidence="2">Protein E15</fullName>
    </submittedName>
</protein>
<dbReference type="Proteomes" id="UP000193942">
    <property type="component" value="Unassembled WGS sequence"/>
</dbReference>
<dbReference type="AlphaFoldDB" id="A0A1X3J119"/>
<dbReference type="RefSeq" id="WP_249534107.1">
    <property type="nucleotide sequence ID" value="NZ_ADIZ01000017.1"/>
</dbReference>
<evidence type="ECO:0000313" key="2">
    <source>
        <dbReference type="EMBL" id="OSK94383.1"/>
    </source>
</evidence>
<feature type="region of interest" description="Disordered" evidence="1">
    <location>
        <begin position="100"/>
        <end position="121"/>
    </location>
</feature>
<organism evidence="2 3">
    <name type="scientific">Escherichia coli TA447</name>
    <dbReference type="NCBI Taxonomy" id="656447"/>
    <lineage>
        <taxon>Bacteria</taxon>
        <taxon>Pseudomonadati</taxon>
        <taxon>Pseudomonadota</taxon>
        <taxon>Gammaproteobacteria</taxon>
        <taxon>Enterobacterales</taxon>
        <taxon>Enterobacteriaceae</taxon>
        <taxon>Escherichia</taxon>
    </lineage>
</organism>
<reference evidence="2 3" key="1">
    <citation type="submission" date="2010-04" db="EMBL/GenBank/DDBJ databases">
        <title>The Genome Sequence of Escherichia coli TA447.</title>
        <authorList>
            <consortium name="The Broad Institute Genome Sequencing Platform"/>
            <consortium name="The Broad Institute Genome Sequencing Center for Infectious Disease"/>
            <person name="Feldgarden M."/>
            <person name="Gordon D.M."/>
            <person name="Johnson J.R."/>
            <person name="Johnston B.D."/>
            <person name="Young S."/>
            <person name="Zeng Q."/>
            <person name="Koehrsen M."/>
            <person name="Alvarado L."/>
            <person name="Berlin A.M."/>
            <person name="Borenstein D."/>
            <person name="Chapman S.B."/>
            <person name="Chen Z."/>
            <person name="Engels R."/>
            <person name="Freedman E."/>
            <person name="Gellesch M."/>
            <person name="Goldberg J."/>
            <person name="Griggs A."/>
            <person name="Gujja S."/>
            <person name="Heilman E.R."/>
            <person name="Heiman D.I."/>
            <person name="Hepburn T.A."/>
            <person name="Howarth C."/>
            <person name="Jen D."/>
            <person name="Larson L."/>
            <person name="Mehta T."/>
            <person name="Park D."/>
            <person name="Pearson M."/>
            <person name="Richards J."/>
            <person name="Roberts A."/>
            <person name="Saif S."/>
            <person name="Shea T.D."/>
            <person name="Shenoy N."/>
            <person name="Sisk P."/>
            <person name="Stolte C."/>
            <person name="Sykes S.N."/>
            <person name="Walk T."/>
            <person name="White J."/>
            <person name="Yandava C."/>
            <person name="Haas B."/>
            <person name="Henn M.R."/>
            <person name="Nusbaum C."/>
            <person name="Birren B."/>
        </authorList>
    </citation>
    <scope>NUCLEOTIDE SEQUENCE [LARGE SCALE GENOMIC DNA]</scope>
    <source>
        <strain evidence="2 3">TA447</strain>
    </source>
</reference>
<sequence length="121" mass="13868">MNNETKFTPKCLDEELAKAGMLERMRDIIKFAIDNELTAREALAIINREIELIKDVVNLDNKIARDKFVRHELGLNETDIIRPEDYLCLFNPFGNRRFEQKDCPDASSGQSQNSGGKNQPL</sequence>
<feature type="compositionally biased region" description="Low complexity" evidence="1">
    <location>
        <begin position="107"/>
        <end position="121"/>
    </location>
</feature>
<evidence type="ECO:0000256" key="1">
    <source>
        <dbReference type="SAM" id="MobiDB-lite"/>
    </source>
</evidence>
<accession>A0A1X3J119</accession>